<evidence type="ECO:0000256" key="1">
    <source>
        <dbReference type="SAM" id="MobiDB-lite"/>
    </source>
</evidence>
<evidence type="ECO:0000313" key="3">
    <source>
        <dbReference type="Proteomes" id="UP000886653"/>
    </source>
</evidence>
<feature type="region of interest" description="Disordered" evidence="1">
    <location>
        <begin position="82"/>
        <end position="102"/>
    </location>
</feature>
<comment type="caution">
    <text evidence="2">The sequence shown here is derived from an EMBL/GenBank/DDBJ whole genome shotgun (WGS) entry which is preliminary data.</text>
</comment>
<dbReference type="EMBL" id="MU167210">
    <property type="protein sequence ID" value="KAG0151953.1"/>
    <property type="molecule type" value="Genomic_DNA"/>
</dbReference>
<organism evidence="2 3">
    <name type="scientific">Cronartium quercuum f. sp. fusiforme G11</name>
    <dbReference type="NCBI Taxonomy" id="708437"/>
    <lineage>
        <taxon>Eukaryota</taxon>
        <taxon>Fungi</taxon>
        <taxon>Dikarya</taxon>
        <taxon>Basidiomycota</taxon>
        <taxon>Pucciniomycotina</taxon>
        <taxon>Pucciniomycetes</taxon>
        <taxon>Pucciniales</taxon>
        <taxon>Coleosporiaceae</taxon>
        <taxon>Cronartium</taxon>
    </lineage>
</organism>
<reference evidence="2" key="1">
    <citation type="submission" date="2013-11" db="EMBL/GenBank/DDBJ databases">
        <title>Genome sequence of the fusiform rust pathogen reveals effectors for host alternation and coevolution with pine.</title>
        <authorList>
            <consortium name="DOE Joint Genome Institute"/>
            <person name="Smith K."/>
            <person name="Pendleton A."/>
            <person name="Kubisiak T."/>
            <person name="Anderson C."/>
            <person name="Salamov A."/>
            <person name="Aerts A."/>
            <person name="Riley R."/>
            <person name="Clum A."/>
            <person name="Lindquist E."/>
            <person name="Ence D."/>
            <person name="Campbell M."/>
            <person name="Kronenberg Z."/>
            <person name="Feau N."/>
            <person name="Dhillon B."/>
            <person name="Hamelin R."/>
            <person name="Burleigh J."/>
            <person name="Smith J."/>
            <person name="Yandell M."/>
            <person name="Nelson C."/>
            <person name="Grigoriev I."/>
            <person name="Davis J."/>
        </authorList>
    </citation>
    <scope>NUCLEOTIDE SEQUENCE</scope>
    <source>
        <strain evidence="2">G11</strain>
    </source>
</reference>
<sequence length="189" mass="21321">MWPRRYARLTSLTASAVVPLLPFLELMPHPSILRKKKSLADTTKLSCPPVPAASLDLDPPECPHLLPLSAIRTDIPLIPGSLPPHPSTRYHRRPGTSQPTPPVLPSSRTHFTGTVVHFHSALTFGKPKDFFFLKIEGIPESHVGLGFPEFWQNLFNPQLLTIHNPALTPHTHYSWDVYRRLSIARERKK</sequence>
<keyword evidence="3" id="KW-1185">Reference proteome</keyword>
<name>A0A9P6NX46_9BASI</name>
<dbReference type="Proteomes" id="UP000886653">
    <property type="component" value="Unassembled WGS sequence"/>
</dbReference>
<accession>A0A9P6NX46</accession>
<proteinExistence type="predicted"/>
<protein>
    <submittedName>
        <fullName evidence="2">Uncharacterized protein</fullName>
    </submittedName>
</protein>
<gene>
    <name evidence="2" type="ORF">CROQUDRAFT_103306</name>
</gene>
<evidence type="ECO:0000313" key="2">
    <source>
        <dbReference type="EMBL" id="KAG0151953.1"/>
    </source>
</evidence>
<dbReference type="AlphaFoldDB" id="A0A9P6NX46"/>